<dbReference type="Pfam" id="PF01386">
    <property type="entry name" value="Ribosomal_L25p"/>
    <property type="match status" value="1"/>
</dbReference>
<dbReference type="InterPro" id="IPR029751">
    <property type="entry name" value="Ribosomal_L25_dom"/>
</dbReference>
<evidence type="ECO:0000256" key="3">
    <source>
        <dbReference type="ARBA" id="ARBA00022980"/>
    </source>
</evidence>
<dbReference type="Gene3D" id="2.170.120.20">
    <property type="entry name" value="Ribosomal protein L25, beta domain"/>
    <property type="match status" value="1"/>
</dbReference>
<dbReference type="InterPro" id="IPR020057">
    <property type="entry name" value="Ribosomal_bL25_b-dom"/>
</dbReference>
<dbReference type="PANTHER" id="PTHR33284">
    <property type="entry name" value="RIBOSOMAL PROTEIN L25/GLN-TRNA SYNTHETASE, ANTI-CODON-BINDING DOMAIN-CONTAINING PROTEIN"/>
    <property type="match status" value="1"/>
</dbReference>
<evidence type="ECO:0000256" key="4">
    <source>
        <dbReference type="ARBA" id="ARBA00023274"/>
    </source>
</evidence>
<dbReference type="InterPro" id="IPR020930">
    <property type="entry name" value="Ribosomal_uL5_bac-type"/>
</dbReference>
<feature type="domain" description="Large ribosomal subunit protein bL25 L25" evidence="6">
    <location>
        <begin position="7"/>
        <end position="94"/>
    </location>
</feature>
<dbReference type="EMBL" id="CVTD020000011">
    <property type="protein sequence ID" value="CRZ34179.1"/>
    <property type="molecule type" value="Genomic_DNA"/>
</dbReference>
<proteinExistence type="inferred from homology"/>
<dbReference type="NCBIfam" id="TIGR00731">
    <property type="entry name" value="bL25_bact_ctc"/>
    <property type="match status" value="1"/>
</dbReference>
<dbReference type="RefSeq" id="WP_158245892.1">
    <property type="nucleotide sequence ID" value="NZ_CVTD020000011.1"/>
</dbReference>
<dbReference type="Pfam" id="PF14693">
    <property type="entry name" value="Ribosomal_TL5_C"/>
    <property type="match status" value="1"/>
</dbReference>
<sequence length="207" mass="23450">MSETAALKFEVRKELTKGEKRRYRKNGYIIGVINRKGEESIPIAVKMDEFRRIIKQNGRNAILKLYDSDNNSYDVIVKTIDTANLNYEYLHVDFQKVSLNEEIKVDVALKFIGTDLLTSKRLVLNRFMDTIPVSALPQDIPDFIEVDVADKNDGDIIYVKDLVLAKGLTVEEDSERMVASISVAKAEEVASDSEEENETVKSEVNIS</sequence>
<evidence type="ECO:0000256" key="5">
    <source>
        <dbReference type="HAMAP-Rule" id="MF_01334"/>
    </source>
</evidence>
<dbReference type="GO" id="GO:0003735">
    <property type="term" value="F:structural constituent of ribosome"/>
    <property type="evidence" value="ECO:0007669"/>
    <property type="project" value="InterPro"/>
</dbReference>
<evidence type="ECO:0000313" key="9">
    <source>
        <dbReference type="Proteomes" id="UP000236497"/>
    </source>
</evidence>
<dbReference type="Proteomes" id="UP000236497">
    <property type="component" value="Unassembled WGS sequence"/>
</dbReference>
<protein>
    <recommendedName>
        <fullName evidence="5">Large ribosomal subunit protein bL25</fullName>
    </recommendedName>
    <alternativeName>
        <fullName evidence="5">General stress protein CTC</fullName>
    </alternativeName>
</protein>
<dbReference type="CDD" id="cd00495">
    <property type="entry name" value="Ribosomal_L25_TL5_CTC"/>
    <property type="match status" value="1"/>
</dbReference>
<keyword evidence="1 5" id="KW-0699">rRNA-binding</keyword>
<evidence type="ECO:0000259" key="6">
    <source>
        <dbReference type="Pfam" id="PF01386"/>
    </source>
</evidence>
<keyword evidence="4 5" id="KW-0687">Ribonucleoprotein</keyword>
<keyword evidence="3 5" id="KW-0689">Ribosomal protein</keyword>
<name>A0A0H5SFG1_HERHM</name>
<dbReference type="InterPro" id="IPR037121">
    <property type="entry name" value="Ribosomal_bL25_C"/>
</dbReference>
<dbReference type="GO" id="GO:0008097">
    <property type="term" value="F:5S rRNA binding"/>
    <property type="evidence" value="ECO:0007669"/>
    <property type="project" value="InterPro"/>
</dbReference>
<dbReference type="PANTHER" id="PTHR33284:SF1">
    <property type="entry name" value="RIBOSOMAL PROTEIN L25_GLN-TRNA SYNTHETASE, ANTI-CODON-BINDING DOMAIN-CONTAINING PROTEIN"/>
    <property type="match status" value="1"/>
</dbReference>
<dbReference type="GO" id="GO:0006412">
    <property type="term" value="P:translation"/>
    <property type="evidence" value="ECO:0007669"/>
    <property type="project" value="UniProtKB-UniRule"/>
</dbReference>
<gene>
    <name evidence="5" type="primary">rplY</name>
    <name evidence="5" type="synonym">ctc</name>
    <name evidence="8" type="ORF">HHT355_0976</name>
</gene>
<dbReference type="InterPro" id="IPR011035">
    <property type="entry name" value="Ribosomal_bL25/Gln-tRNA_synth"/>
</dbReference>
<evidence type="ECO:0000256" key="2">
    <source>
        <dbReference type="ARBA" id="ARBA00022884"/>
    </source>
</evidence>
<keyword evidence="2 5" id="KW-0694">RNA-binding</keyword>
<dbReference type="AlphaFoldDB" id="A0A0H5SFG1"/>
<dbReference type="SUPFAM" id="SSF50715">
    <property type="entry name" value="Ribosomal protein L25-like"/>
    <property type="match status" value="1"/>
</dbReference>
<dbReference type="InterPro" id="IPR001021">
    <property type="entry name" value="Ribosomal_bL25_long"/>
</dbReference>
<reference evidence="8 9" key="1">
    <citation type="submission" date="2015-06" db="EMBL/GenBank/DDBJ databases">
        <authorList>
            <person name="Wibberg Daniel"/>
        </authorList>
    </citation>
    <scope>NUCLEOTIDE SEQUENCE [LARGE SCALE GENOMIC DNA]</scope>
    <source>
        <strain evidence="8 9">T3/55T</strain>
    </source>
</reference>
<dbReference type="HAMAP" id="MF_01334">
    <property type="entry name" value="Ribosomal_bL25_CTC"/>
    <property type="match status" value="1"/>
</dbReference>
<evidence type="ECO:0000259" key="7">
    <source>
        <dbReference type="Pfam" id="PF14693"/>
    </source>
</evidence>
<comment type="similarity">
    <text evidence="5">Belongs to the bacterial ribosomal protein bL25 family. CTC subfamily.</text>
</comment>
<feature type="domain" description="Large ribosomal subunit protein bL25 beta" evidence="7">
    <location>
        <begin position="102"/>
        <end position="184"/>
    </location>
</feature>
<evidence type="ECO:0000313" key="8">
    <source>
        <dbReference type="EMBL" id="CRZ34179.1"/>
    </source>
</evidence>
<organism evidence="8 9">
    <name type="scientific">Herbinix hemicellulosilytica</name>
    <dbReference type="NCBI Taxonomy" id="1564487"/>
    <lineage>
        <taxon>Bacteria</taxon>
        <taxon>Bacillati</taxon>
        <taxon>Bacillota</taxon>
        <taxon>Clostridia</taxon>
        <taxon>Lachnospirales</taxon>
        <taxon>Lachnospiraceae</taxon>
        <taxon>Herbinix</taxon>
    </lineage>
</organism>
<accession>A0A0H5SFG1</accession>
<keyword evidence="9" id="KW-1185">Reference proteome</keyword>
<dbReference type="InterPro" id="IPR020056">
    <property type="entry name" value="Rbsml_bL25/Gln-tRNA_synth_N"/>
</dbReference>
<dbReference type="GO" id="GO:0022625">
    <property type="term" value="C:cytosolic large ribosomal subunit"/>
    <property type="evidence" value="ECO:0007669"/>
    <property type="project" value="TreeGrafter"/>
</dbReference>
<dbReference type="Gene3D" id="2.40.240.10">
    <property type="entry name" value="Ribosomal Protein L25, Chain P"/>
    <property type="match status" value="1"/>
</dbReference>
<evidence type="ECO:0000256" key="1">
    <source>
        <dbReference type="ARBA" id="ARBA00022730"/>
    </source>
</evidence>
<comment type="subunit">
    <text evidence="5">Part of the 50S ribosomal subunit; part of the 5S rRNA/L5/L18/L25 subcomplex. Contacts the 5S rRNA. Binds to the 5S rRNA independently of L5 and L18.</text>
</comment>
<comment type="function">
    <text evidence="5">This is one of the proteins that binds to the 5S RNA in the ribosome where it forms part of the central protuberance.</text>
</comment>